<gene>
    <name evidence="2" type="ORF">HMPREF9440_00496</name>
</gene>
<dbReference type="AlphaFoldDB" id="H3KCP3"/>
<proteinExistence type="predicted"/>
<protein>
    <submittedName>
        <fullName evidence="2">Uncharacterized protein</fullName>
    </submittedName>
</protein>
<evidence type="ECO:0000313" key="3">
    <source>
        <dbReference type="Proteomes" id="UP000004956"/>
    </source>
</evidence>
<dbReference type="EMBL" id="AFBQ01000058">
    <property type="protein sequence ID" value="EHY32106.1"/>
    <property type="molecule type" value="Genomic_DNA"/>
</dbReference>
<evidence type="ECO:0000256" key="1">
    <source>
        <dbReference type="SAM" id="MobiDB-lite"/>
    </source>
</evidence>
<accession>H3KCP3</accession>
<dbReference type="Proteomes" id="UP000004956">
    <property type="component" value="Unassembled WGS sequence"/>
</dbReference>
<reference evidence="2 3" key="1">
    <citation type="submission" date="2011-11" db="EMBL/GenBank/DDBJ databases">
        <authorList>
            <person name="Weinstock G."/>
            <person name="Sodergren E."/>
            <person name="Clifton S."/>
            <person name="Fulton L."/>
            <person name="Fulton B."/>
            <person name="Courtney L."/>
            <person name="Fronick C."/>
            <person name="Harrison M."/>
            <person name="Strong C."/>
            <person name="Farmer C."/>
            <person name="Delahaunty K."/>
            <person name="Markovic C."/>
            <person name="Hall O."/>
            <person name="Minx P."/>
            <person name="Tomlinson C."/>
            <person name="Mitreva M."/>
            <person name="Hou S."/>
            <person name="Chen J."/>
            <person name="Wollam A."/>
            <person name="Pepin K.H."/>
            <person name="Johnson M."/>
            <person name="Bhonagiri V."/>
            <person name="Zhang X."/>
            <person name="Suruliraj S."/>
            <person name="Warren W."/>
            <person name="Chinwalla A."/>
            <person name="Mardis E.R."/>
            <person name="Wilson R.K."/>
        </authorList>
    </citation>
    <scope>NUCLEOTIDE SEQUENCE [LARGE SCALE GENOMIC DNA]</scope>
    <source>
        <strain evidence="2 3">YIT 11816</strain>
    </source>
</reference>
<feature type="region of interest" description="Disordered" evidence="1">
    <location>
        <begin position="1"/>
        <end position="82"/>
    </location>
</feature>
<evidence type="ECO:0000313" key="2">
    <source>
        <dbReference type="EMBL" id="EHY32106.1"/>
    </source>
</evidence>
<keyword evidence="3" id="KW-1185">Reference proteome</keyword>
<organism evidence="2 3">
    <name type="scientific">Sutterella parvirubra YIT 11816</name>
    <dbReference type="NCBI Taxonomy" id="762967"/>
    <lineage>
        <taxon>Bacteria</taxon>
        <taxon>Pseudomonadati</taxon>
        <taxon>Pseudomonadota</taxon>
        <taxon>Betaproteobacteria</taxon>
        <taxon>Burkholderiales</taxon>
        <taxon>Sutterellaceae</taxon>
        <taxon>Sutterella</taxon>
    </lineage>
</organism>
<sequence length="98" mass="10903">MVVLSERRFRKTGFSPREDESGRPRPGHVGFSSRSRGRKTVSRHSLLLGRSSEGERSNLRQRREKGGSRSRVNPNAGCLAGKPSFAGRIVFTNSNNHP</sequence>
<dbReference type="HOGENOM" id="CLU_2332599_0_0_4"/>
<comment type="caution">
    <text evidence="2">The sequence shown here is derived from an EMBL/GenBank/DDBJ whole genome shotgun (WGS) entry which is preliminary data.</text>
</comment>
<name>H3KCP3_9BURK</name>